<sequence>MYTTLSTVLSLLVVLSGLSAATPVERTPSSWPWTHWAPKLPITHYPRPFWFPSLPPPRWPYPIPPVSPHPPGNPNAPGFPECANQFYVNTSALPLINFELPGTWAGLLPVSQSPSETKKLFFWYWPSTASGGSESLTIWLNGGPGCSSLTGFLMENGPISCKSGDAPVLNPYGWTTASDMIYIDQPVGTGYSVGTNDITTMTQLADQFYGFLENFYENFPALLQKPLTLAGESYSGKYLPYIAQRILSTPSVLPIKLNDPAAAYAKEFQSALMLSDDVVSQLVNLSSSCGYDSVMSQITYPPHGLINIPADAYTDACDTWDYMLYSCGNPCLSPYNVDDTCPLGADNTPAYFSRPDVMQLLHVPNMTFNECNPNGVFATSDGYDTSAYSETLLPALLPHLPRGITIEHGYMDALLIYTGDRIWLQNMTWGGKQGFQTAPGSSIASIDGEGGGTYANERGITYVELPGAGHLIPYDQPATALHIFKYVLGQGSL</sequence>
<dbReference type="PRINTS" id="PR00724">
    <property type="entry name" value="CRBOXYPTASEC"/>
</dbReference>
<dbReference type="GO" id="GO:0004185">
    <property type="term" value="F:serine-type carboxypeptidase activity"/>
    <property type="evidence" value="ECO:0007669"/>
    <property type="project" value="InterPro"/>
</dbReference>
<dbReference type="GO" id="GO:0006508">
    <property type="term" value="P:proteolysis"/>
    <property type="evidence" value="ECO:0007669"/>
    <property type="project" value="UniProtKB-KW"/>
</dbReference>
<evidence type="ECO:0000313" key="7">
    <source>
        <dbReference type="EMBL" id="EJU01828.1"/>
    </source>
</evidence>
<evidence type="ECO:0000256" key="5">
    <source>
        <dbReference type="ARBA" id="ARBA00023180"/>
    </source>
</evidence>
<keyword evidence="2" id="KW-0121">Carboxypeptidase</keyword>
<dbReference type="RefSeq" id="XP_040628725.1">
    <property type="nucleotide sequence ID" value="XM_040771142.1"/>
</dbReference>
<dbReference type="GeneID" id="63686204"/>
<dbReference type="SUPFAM" id="SSF53474">
    <property type="entry name" value="alpha/beta-Hydrolases"/>
    <property type="match status" value="1"/>
</dbReference>
<dbReference type="Proteomes" id="UP000030653">
    <property type="component" value="Unassembled WGS sequence"/>
</dbReference>
<dbReference type="Gene3D" id="3.40.50.1820">
    <property type="entry name" value="alpha/beta hydrolase"/>
    <property type="match status" value="1"/>
</dbReference>
<keyword evidence="8" id="KW-1185">Reference proteome</keyword>
<keyword evidence="4 7" id="KW-0378">Hydrolase</keyword>
<evidence type="ECO:0000256" key="4">
    <source>
        <dbReference type="ARBA" id="ARBA00022801"/>
    </source>
</evidence>
<accession>M5GCK7</accession>
<dbReference type="HOGENOM" id="CLU_556880_0_0_1"/>
<evidence type="ECO:0000256" key="1">
    <source>
        <dbReference type="ARBA" id="ARBA00009431"/>
    </source>
</evidence>
<proteinExistence type="inferred from homology"/>
<dbReference type="PANTHER" id="PTHR11802">
    <property type="entry name" value="SERINE PROTEASE FAMILY S10 SERINE CARBOXYPEPTIDASE"/>
    <property type="match status" value="1"/>
</dbReference>
<evidence type="ECO:0000313" key="8">
    <source>
        <dbReference type="Proteomes" id="UP000030653"/>
    </source>
</evidence>
<dbReference type="Pfam" id="PF00450">
    <property type="entry name" value="Peptidase_S10"/>
    <property type="match status" value="1"/>
</dbReference>
<dbReference type="OrthoDB" id="443318at2759"/>
<dbReference type="OMA" id="DMLWYGH"/>
<name>M5GCK7_DACPD</name>
<dbReference type="PANTHER" id="PTHR11802:SF479">
    <property type="entry name" value="CARBOXYPEPTIDASE"/>
    <property type="match status" value="1"/>
</dbReference>
<evidence type="ECO:0000256" key="3">
    <source>
        <dbReference type="ARBA" id="ARBA00022670"/>
    </source>
</evidence>
<protein>
    <submittedName>
        <fullName evidence="7">Alpha/beta-hydrolase</fullName>
    </submittedName>
</protein>
<feature type="chain" id="PRO_5004067743" evidence="6">
    <location>
        <begin position="22"/>
        <end position="493"/>
    </location>
</feature>
<dbReference type="InterPro" id="IPR001563">
    <property type="entry name" value="Peptidase_S10"/>
</dbReference>
<dbReference type="InterPro" id="IPR029058">
    <property type="entry name" value="AB_hydrolase_fold"/>
</dbReference>
<keyword evidence="3" id="KW-0645">Protease</keyword>
<dbReference type="EMBL" id="JH795863">
    <property type="protein sequence ID" value="EJU01828.1"/>
    <property type="molecule type" value="Genomic_DNA"/>
</dbReference>
<dbReference type="AlphaFoldDB" id="M5GCK7"/>
<keyword evidence="6" id="KW-0732">Signal</keyword>
<reference evidence="7 8" key="1">
    <citation type="journal article" date="2012" name="Science">
        <title>The Paleozoic origin of enzymatic lignin decomposition reconstructed from 31 fungal genomes.</title>
        <authorList>
            <person name="Floudas D."/>
            <person name="Binder M."/>
            <person name="Riley R."/>
            <person name="Barry K."/>
            <person name="Blanchette R.A."/>
            <person name="Henrissat B."/>
            <person name="Martinez A.T."/>
            <person name="Otillar R."/>
            <person name="Spatafora J.W."/>
            <person name="Yadav J.S."/>
            <person name="Aerts A."/>
            <person name="Benoit I."/>
            <person name="Boyd A."/>
            <person name="Carlson A."/>
            <person name="Copeland A."/>
            <person name="Coutinho P.M."/>
            <person name="de Vries R.P."/>
            <person name="Ferreira P."/>
            <person name="Findley K."/>
            <person name="Foster B."/>
            <person name="Gaskell J."/>
            <person name="Glotzer D."/>
            <person name="Gorecki P."/>
            <person name="Heitman J."/>
            <person name="Hesse C."/>
            <person name="Hori C."/>
            <person name="Igarashi K."/>
            <person name="Jurgens J.A."/>
            <person name="Kallen N."/>
            <person name="Kersten P."/>
            <person name="Kohler A."/>
            <person name="Kuees U."/>
            <person name="Kumar T.K.A."/>
            <person name="Kuo A."/>
            <person name="LaButti K."/>
            <person name="Larrondo L.F."/>
            <person name="Lindquist E."/>
            <person name="Ling A."/>
            <person name="Lombard V."/>
            <person name="Lucas S."/>
            <person name="Lundell T."/>
            <person name="Martin R."/>
            <person name="McLaughlin D.J."/>
            <person name="Morgenstern I."/>
            <person name="Morin E."/>
            <person name="Murat C."/>
            <person name="Nagy L.G."/>
            <person name="Nolan M."/>
            <person name="Ohm R.A."/>
            <person name="Patyshakuliyeva A."/>
            <person name="Rokas A."/>
            <person name="Ruiz-Duenas F.J."/>
            <person name="Sabat G."/>
            <person name="Salamov A."/>
            <person name="Samejima M."/>
            <person name="Schmutz J."/>
            <person name="Slot J.C."/>
            <person name="St John F."/>
            <person name="Stenlid J."/>
            <person name="Sun H."/>
            <person name="Sun S."/>
            <person name="Syed K."/>
            <person name="Tsang A."/>
            <person name="Wiebenga A."/>
            <person name="Young D."/>
            <person name="Pisabarro A."/>
            <person name="Eastwood D.C."/>
            <person name="Martin F."/>
            <person name="Cullen D."/>
            <person name="Grigoriev I.V."/>
            <person name="Hibbett D.S."/>
        </authorList>
    </citation>
    <scope>NUCLEOTIDE SEQUENCE [LARGE SCALE GENOMIC DNA]</scope>
    <source>
        <strain evidence="7 8">DJM-731 SS1</strain>
    </source>
</reference>
<organism evidence="7 8">
    <name type="scientific">Dacryopinax primogenitus (strain DJM 731)</name>
    <name type="common">Brown rot fungus</name>
    <dbReference type="NCBI Taxonomy" id="1858805"/>
    <lineage>
        <taxon>Eukaryota</taxon>
        <taxon>Fungi</taxon>
        <taxon>Dikarya</taxon>
        <taxon>Basidiomycota</taxon>
        <taxon>Agaricomycotina</taxon>
        <taxon>Dacrymycetes</taxon>
        <taxon>Dacrymycetales</taxon>
        <taxon>Dacrymycetaceae</taxon>
        <taxon>Dacryopinax</taxon>
    </lineage>
</organism>
<gene>
    <name evidence="7" type="ORF">DACRYDRAFT_15827</name>
</gene>
<evidence type="ECO:0000256" key="6">
    <source>
        <dbReference type="SAM" id="SignalP"/>
    </source>
</evidence>
<feature type="signal peptide" evidence="6">
    <location>
        <begin position="1"/>
        <end position="21"/>
    </location>
</feature>
<comment type="similarity">
    <text evidence="1">Belongs to the peptidase S10 family.</text>
</comment>
<keyword evidence="5" id="KW-0325">Glycoprotein</keyword>
<evidence type="ECO:0000256" key="2">
    <source>
        <dbReference type="ARBA" id="ARBA00022645"/>
    </source>
</evidence>